<name>A0ABT1U1Q4_9GAMM</name>
<evidence type="ECO:0000313" key="1">
    <source>
        <dbReference type="EMBL" id="MCQ8127770.1"/>
    </source>
</evidence>
<comment type="caution">
    <text evidence="1">The sequence shown here is derived from an EMBL/GenBank/DDBJ whole genome shotgun (WGS) entry which is preliminary data.</text>
</comment>
<organism evidence="1 2">
    <name type="scientific">Methylomonas rivi</name>
    <dbReference type="NCBI Taxonomy" id="2952226"/>
    <lineage>
        <taxon>Bacteria</taxon>
        <taxon>Pseudomonadati</taxon>
        <taxon>Pseudomonadota</taxon>
        <taxon>Gammaproteobacteria</taxon>
        <taxon>Methylococcales</taxon>
        <taxon>Methylococcaceae</taxon>
        <taxon>Methylomonas</taxon>
    </lineage>
</organism>
<dbReference type="RefSeq" id="WP_256614119.1">
    <property type="nucleotide sequence ID" value="NZ_JANIBK010000015.1"/>
</dbReference>
<keyword evidence="2" id="KW-1185">Reference proteome</keyword>
<sequence length="67" mass="7124">MASPSRGVKRINSAAEIESAIAGCVSSRFAAHLRSHTDFDKKDLVLPEALTSLIGKRLGELAAFSKP</sequence>
<accession>A0ABT1U1Q4</accession>
<protein>
    <submittedName>
        <fullName evidence="1">Uncharacterized protein</fullName>
    </submittedName>
</protein>
<reference evidence="1 2" key="1">
    <citation type="submission" date="2022-07" db="EMBL/GenBank/DDBJ databases">
        <title>Methylomonas rivi sp. nov., Methylomonas rosea sp. nov., Methylomonas aureus sp. nov. and Methylomonas subterranea sp. nov., four novel methanotrophs isolated from a freshwater creek and the deep terrestrial subsurface.</title>
        <authorList>
            <person name="Abin C."/>
            <person name="Sankaranarayanan K."/>
            <person name="Garner C."/>
            <person name="Sindelar R."/>
            <person name="Kotary K."/>
            <person name="Garner R."/>
            <person name="Barclay S."/>
            <person name="Lawson P."/>
            <person name="Krumholz L."/>
        </authorList>
    </citation>
    <scope>NUCLEOTIDE SEQUENCE [LARGE SCALE GENOMIC DNA]</scope>
    <source>
        <strain evidence="1 2">WSC-6</strain>
    </source>
</reference>
<proteinExistence type="predicted"/>
<dbReference type="Proteomes" id="UP001524586">
    <property type="component" value="Unassembled WGS sequence"/>
</dbReference>
<evidence type="ECO:0000313" key="2">
    <source>
        <dbReference type="Proteomes" id="UP001524586"/>
    </source>
</evidence>
<dbReference type="EMBL" id="JANIBK010000015">
    <property type="protein sequence ID" value="MCQ8127770.1"/>
    <property type="molecule type" value="Genomic_DNA"/>
</dbReference>
<gene>
    <name evidence="1" type="ORF">NP596_04780</name>
</gene>